<comment type="similarity">
    <text evidence="2 6">Belongs to the GMC oxidoreductase family.</text>
</comment>
<dbReference type="KEGG" id="ccro:CMC5_078760"/>
<evidence type="ECO:0000259" key="7">
    <source>
        <dbReference type="PROSITE" id="PS00623"/>
    </source>
</evidence>
<keyword evidence="10" id="KW-1185">Reference proteome</keyword>
<dbReference type="PANTHER" id="PTHR11552">
    <property type="entry name" value="GLUCOSE-METHANOL-CHOLINE GMC OXIDOREDUCTASE"/>
    <property type="match status" value="1"/>
</dbReference>
<proteinExistence type="inferred from homology"/>
<evidence type="ECO:0000256" key="2">
    <source>
        <dbReference type="ARBA" id="ARBA00010790"/>
    </source>
</evidence>
<evidence type="ECO:0000313" key="10">
    <source>
        <dbReference type="Proteomes" id="UP000067626"/>
    </source>
</evidence>
<evidence type="ECO:0000256" key="4">
    <source>
        <dbReference type="ARBA" id="ARBA00022827"/>
    </source>
</evidence>
<dbReference type="GO" id="GO:0008812">
    <property type="term" value="F:choline dehydrogenase activity"/>
    <property type="evidence" value="ECO:0007669"/>
    <property type="project" value="UniProtKB-EC"/>
</dbReference>
<keyword evidence="3 6" id="KW-0285">Flavoprotein</keyword>
<dbReference type="InterPro" id="IPR000172">
    <property type="entry name" value="GMC_OxRdtase_N"/>
</dbReference>
<sequence length="503" mass="54808">MGAGAAGAVIASRVTERADREVLLLEAGPDYIDTGEPGRLPPDLVDGGRNSWRQHDWGYRHRPTPSQILFVFPRGRVVGGSSAVNTCIALRPKPYDLDEWAALGLSDWSWERCLPYFRRLEDDRDFDTPWHGRGGPVPIRRHPPEELVTFQAAFVEAARALGYPALTDTNDPALDGGVGPHAMNKIDGVRMSAARCYLTPAVRERPGLHLSARTVVRRVVFHNQRVEAVEIERDGRIERIATRKVVLSAGAIATPGILLRSGVGPRDEVARLGVELVADVPAVGAKLLDHPGAALFLLPRGRFCRTTDPLIQTVLRYTSMDSPHPLDMLVQPGSYVPIHPRLNLPLFSIMCCVGKPRGHGTLRFLSADAKAGPHIDSKLLVNRDDHAKAVEAMMLARELAGTAPIRRLARPLWPGARTLADRARIGAWIHRSCDSGYHPCGTVPMGPEGDLAAAVDGRGRVRGVDGLIVADASLMPTIPSVNTHLTTLMIGERFGEWLRDGAL</sequence>
<dbReference type="InterPro" id="IPR012132">
    <property type="entry name" value="GMC_OxRdtase"/>
</dbReference>
<evidence type="ECO:0000256" key="3">
    <source>
        <dbReference type="ARBA" id="ARBA00022630"/>
    </source>
</evidence>
<evidence type="ECO:0000313" key="9">
    <source>
        <dbReference type="EMBL" id="AKT43641.1"/>
    </source>
</evidence>
<dbReference type="SUPFAM" id="SSF54373">
    <property type="entry name" value="FAD-linked reductases, C-terminal domain"/>
    <property type="match status" value="1"/>
</dbReference>
<dbReference type="Gene3D" id="3.30.410.40">
    <property type="match status" value="1"/>
</dbReference>
<dbReference type="PIRSF" id="PIRSF000137">
    <property type="entry name" value="Alcohol_oxidase"/>
    <property type="match status" value="1"/>
</dbReference>
<evidence type="ECO:0000256" key="5">
    <source>
        <dbReference type="PIRSR" id="PIRSR000137-2"/>
    </source>
</evidence>
<evidence type="ECO:0000259" key="8">
    <source>
        <dbReference type="PROSITE" id="PS00624"/>
    </source>
</evidence>
<dbReference type="Pfam" id="PF00732">
    <property type="entry name" value="GMC_oxred_N"/>
    <property type="match status" value="1"/>
</dbReference>
<evidence type="ECO:0000256" key="6">
    <source>
        <dbReference type="RuleBase" id="RU003968"/>
    </source>
</evidence>
<keyword evidence="9" id="KW-0560">Oxidoreductase</keyword>
<organism evidence="9 10">
    <name type="scientific">Chondromyces crocatus</name>
    <dbReference type="NCBI Taxonomy" id="52"/>
    <lineage>
        <taxon>Bacteria</taxon>
        <taxon>Pseudomonadati</taxon>
        <taxon>Myxococcota</taxon>
        <taxon>Polyangia</taxon>
        <taxon>Polyangiales</taxon>
        <taxon>Polyangiaceae</taxon>
        <taxon>Chondromyces</taxon>
    </lineage>
</organism>
<evidence type="ECO:0000256" key="1">
    <source>
        <dbReference type="ARBA" id="ARBA00001974"/>
    </source>
</evidence>
<dbReference type="Proteomes" id="UP000067626">
    <property type="component" value="Chromosome"/>
</dbReference>
<feature type="binding site" evidence="5">
    <location>
        <position position="77"/>
    </location>
    <ligand>
        <name>FAD</name>
        <dbReference type="ChEBI" id="CHEBI:57692"/>
    </ligand>
</feature>
<reference evidence="9 10" key="1">
    <citation type="submission" date="2015-07" db="EMBL/GenBank/DDBJ databases">
        <title>Genome analysis of myxobacterium Chondromyces crocatus Cm c5 reveals a high potential for natural compound synthesis and the genetic basis for the loss of fruiting body formation.</title>
        <authorList>
            <person name="Zaburannyi N."/>
            <person name="Bunk B."/>
            <person name="Maier J."/>
            <person name="Overmann J."/>
            <person name="Mueller R."/>
        </authorList>
    </citation>
    <scope>NUCLEOTIDE SEQUENCE [LARGE SCALE GENOMIC DNA]</scope>
    <source>
        <strain evidence="9 10">Cm c5</strain>
    </source>
</reference>
<dbReference type="GO" id="GO:0050660">
    <property type="term" value="F:flavin adenine dinucleotide binding"/>
    <property type="evidence" value="ECO:0007669"/>
    <property type="project" value="InterPro"/>
</dbReference>
<dbReference type="STRING" id="52.CMC5_078760"/>
<dbReference type="InterPro" id="IPR036188">
    <property type="entry name" value="FAD/NAD-bd_sf"/>
</dbReference>
<dbReference type="EMBL" id="CP012159">
    <property type="protein sequence ID" value="AKT43641.1"/>
    <property type="molecule type" value="Genomic_DNA"/>
</dbReference>
<dbReference type="InterPro" id="IPR007867">
    <property type="entry name" value="GMC_OxRtase_C"/>
</dbReference>
<feature type="domain" description="Glucose-methanol-choline oxidoreductase N-terminal" evidence="7">
    <location>
        <begin position="75"/>
        <end position="98"/>
    </location>
</feature>
<name>A0A0K1ES09_CHOCO</name>
<dbReference type="SUPFAM" id="SSF51905">
    <property type="entry name" value="FAD/NAD(P)-binding domain"/>
    <property type="match status" value="1"/>
</dbReference>
<protein>
    <submittedName>
        <fullName evidence="9">Choline dehydrogenase</fullName>
        <ecNumber evidence="9">1.1.99.1</ecNumber>
    </submittedName>
</protein>
<dbReference type="PROSITE" id="PS00624">
    <property type="entry name" value="GMC_OXRED_2"/>
    <property type="match status" value="1"/>
</dbReference>
<dbReference type="PANTHER" id="PTHR11552:SF147">
    <property type="entry name" value="CHOLINE DEHYDROGENASE, MITOCHONDRIAL"/>
    <property type="match status" value="1"/>
</dbReference>
<dbReference type="Pfam" id="PF05199">
    <property type="entry name" value="GMC_oxred_C"/>
    <property type="match status" value="1"/>
</dbReference>
<dbReference type="AlphaFoldDB" id="A0A0K1ES09"/>
<dbReference type="Gene3D" id="3.50.50.60">
    <property type="entry name" value="FAD/NAD(P)-binding domain"/>
    <property type="match status" value="1"/>
</dbReference>
<feature type="domain" description="Glucose-methanol-choline oxidoreductase N-terminal" evidence="8">
    <location>
        <begin position="250"/>
        <end position="264"/>
    </location>
</feature>
<accession>A0A0K1ES09</accession>
<dbReference type="EC" id="1.1.99.1" evidence="9"/>
<comment type="cofactor">
    <cofactor evidence="1 5">
        <name>FAD</name>
        <dbReference type="ChEBI" id="CHEBI:57692"/>
    </cofactor>
</comment>
<feature type="binding site" evidence="5">
    <location>
        <position position="216"/>
    </location>
    <ligand>
        <name>FAD</name>
        <dbReference type="ChEBI" id="CHEBI:57692"/>
    </ligand>
</feature>
<dbReference type="PROSITE" id="PS00623">
    <property type="entry name" value="GMC_OXRED_1"/>
    <property type="match status" value="1"/>
</dbReference>
<keyword evidence="4 5" id="KW-0274">FAD</keyword>
<gene>
    <name evidence="9" type="primary">betA</name>
    <name evidence="9" type="ORF">CMC5_078760</name>
</gene>